<accession>A0A9N9SLD5</accession>
<dbReference type="Pfam" id="PF02958">
    <property type="entry name" value="EcKL"/>
    <property type="match status" value="2"/>
</dbReference>
<dbReference type="PANTHER" id="PTHR11012:SF30">
    <property type="entry name" value="PROTEIN KINASE-LIKE DOMAIN-CONTAINING"/>
    <property type="match status" value="1"/>
</dbReference>
<dbReference type="SMART" id="SM00587">
    <property type="entry name" value="CHK"/>
    <property type="match status" value="1"/>
</dbReference>
<dbReference type="InterPro" id="IPR015897">
    <property type="entry name" value="CHK_kinase-like"/>
</dbReference>
<keyword evidence="3" id="KW-1185">Reference proteome</keyword>
<protein>
    <recommendedName>
        <fullName evidence="1">CHK kinase-like domain-containing protein</fullName>
    </recommendedName>
</protein>
<proteinExistence type="predicted"/>
<name>A0A9N9SLD5_PHACE</name>
<feature type="domain" description="CHK kinase-like" evidence="1">
    <location>
        <begin position="123"/>
        <end position="315"/>
    </location>
</feature>
<evidence type="ECO:0000313" key="3">
    <source>
        <dbReference type="Proteomes" id="UP001153737"/>
    </source>
</evidence>
<dbReference type="EMBL" id="OU896713">
    <property type="protein sequence ID" value="CAG9824037.1"/>
    <property type="molecule type" value="Genomic_DNA"/>
</dbReference>
<reference evidence="2" key="1">
    <citation type="submission" date="2022-01" db="EMBL/GenBank/DDBJ databases">
        <authorList>
            <person name="King R."/>
        </authorList>
    </citation>
    <scope>NUCLEOTIDE SEQUENCE</scope>
</reference>
<evidence type="ECO:0000259" key="1">
    <source>
        <dbReference type="SMART" id="SM00587"/>
    </source>
</evidence>
<gene>
    <name evidence="2" type="ORF">PHAECO_LOCUS10799</name>
</gene>
<reference evidence="2" key="2">
    <citation type="submission" date="2022-10" db="EMBL/GenBank/DDBJ databases">
        <authorList>
            <consortium name="ENA_rothamsted_submissions"/>
            <consortium name="culmorum"/>
            <person name="King R."/>
        </authorList>
    </citation>
    <scope>NUCLEOTIDE SEQUENCE</scope>
</reference>
<dbReference type="InterPro" id="IPR004119">
    <property type="entry name" value="EcKL"/>
</dbReference>
<dbReference type="InterPro" id="IPR011009">
    <property type="entry name" value="Kinase-like_dom_sf"/>
</dbReference>
<dbReference type="Proteomes" id="UP001153737">
    <property type="component" value="Chromosome 7"/>
</dbReference>
<dbReference type="AlphaFoldDB" id="A0A9N9SLD5"/>
<dbReference type="Gene3D" id="3.90.1200.10">
    <property type="match status" value="1"/>
</dbReference>
<organism evidence="2 3">
    <name type="scientific">Phaedon cochleariae</name>
    <name type="common">Mustard beetle</name>
    <dbReference type="NCBI Taxonomy" id="80249"/>
    <lineage>
        <taxon>Eukaryota</taxon>
        <taxon>Metazoa</taxon>
        <taxon>Ecdysozoa</taxon>
        <taxon>Arthropoda</taxon>
        <taxon>Hexapoda</taxon>
        <taxon>Insecta</taxon>
        <taxon>Pterygota</taxon>
        <taxon>Neoptera</taxon>
        <taxon>Endopterygota</taxon>
        <taxon>Coleoptera</taxon>
        <taxon>Polyphaga</taxon>
        <taxon>Cucujiformia</taxon>
        <taxon>Chrysomeloidea</taxon>
        <taxon>Chrysomelidae</taxon>
        <taxon>Chrysomelinae</taxon>
        <taxon>Chrysomelini</taxon>
        <taxon>Phaedon</taxon>
    </lineage>
</organism>
<dbReference type="OrthoDB" id="8250698at2759"/>
<evidence type="ECO:0000313" key="2">
    <source>
        <dbReference type="EMBL" id="CAG9824037.1"/>
    </source>
</evidence>
<dbReference type="PANTHER" id="PTHR11012">
    <property type="entry name" value="PROTEIN KINASE-LIKE DOMAIN-CONTAINING"/>
    <property type="match status" value="1"/>
</dbReference>
<sequence length="537" mass="62421">MTSVELSAEQSQLIKKIASDNDFTDHQVKNITGSAKGDNYFGKITSVTIEDGNKKLELILKSAPVGEIRKRMPLHKAYLREIFVYEQVFAEFKKFQEEYRLSEPFQSYPKLYATCDTEFSECLVMENLRESGYKLWNRKQPMNPEHISAVLKEYAKLHAVSLAMAERKPEDFRKLVKVMKEYIWDTNKEQKAMFVNSVMVKVMDIFENDAETTRVLKAFEKRLPDLFFDPSSESENLVIEHGDCWCNNLMFEYKNQDNSSVPSSVRIIDWQLSRLSSPAMDLSYFFLVHSPKEILYDYENYLKLYHDTLSKNLREFSCDPEKVFPYSVLLEHWNKKACLSVYTAFSILKLLLCDSEDAPDFNEGDVGGKNLMDILSFTPKDGDVYSTRIRDLVEFSIKTGIVRITTVELSAGQSQLIEKIASDNDFTDHQATTTTESVRGDNYMGKITTVTEEDGNKKMGLILRSAHVAKIRKQMSIHKVHLREIFLYEEDFAKFKEFQEEYRISKPFQKYAKLYATSDVERRECLVMENTRESDHK</sequence>
<dbReference type="SUPFAM" id="SSF56112">
    <property type="entry name" value="Protein kinase-like (PK-like)"/>
    <property type="match status" value="1"/>
</dbReference>